<gene>
    <name evidence="1" type="ORF">L9F63_002425</name>
</gene>
<accession>A0AAD7ZTY3</accession>
<organism evidence="1 2">
    <name type="scientific">Diploptera punctata</name>
    <name type="common">Pacific beetle cockroach</name>
    <dbReference type="NCBI Taxonomy" id="6984"/>
    <lineage>
        <taxon>Eukaryota</taxon>
        <taxon>Metazoa</taxon>
        <taxon>Ecdysozoa</taxon>
        <taxon>Arthropoda</taxon>
        <taxon>Hexapoda</taxon>
        <taxon>Insecta</taxon>
        <taxon>Pterygota</taxon>
        <taxon>Neoptera</taxon>
        <taxon>Polyneoptera</taxon>
        <taxon>Dictyoptera</taxon>
        <taxon>Blattodea</taxon>
        <taxon>Blaberoidea</taxon>
        <taxon>Blaberidae</taxon>
        <taxon>Diplopterinae</taxon>
        <taxon>Diploptera</taxon>
    </lineage>
</organism>
<dbReference type="Proteomes" id="UP001233999">
    <property type="component" value="Unassembled WGS sequence"/>
</dbReference>
<sequence length="71" mass="8482">ILTPCPNLKAFRARLFRLFSVIHQEYEFSFVMIEHTTRYSWFNKSIHATSIMFSTCLYTHVKVVLYYIALS</sequence>
<proteinExistence type="predicted"/>
<keyword evidence="2" id="KW-1185">Reference proteome</keyword>
<feature type="non-terminal residue" evidence="1">
    <location>
        <position position="1"/>
    </location>
</feature>
<reference evidence="1" key="2">
    <citation type="submission" date="2023-05" db="EMBL/GenBank/DDBJ databases">
        <authorList>
            <person name="Fouks B."/>
        </authorList>
    </citation>
    <scope>NUCLEOTIDE SEQUENCE</scope>
    <source>
        <strain evidence="1">Stay&amp;Tobe</strain>
        <tissue evidence="1">Testes</tissue>
    </source>
</reference>
<evidence type="ECO:0000313" key="1">
    <source>
        <dbReference type="EMBL" id="KAJ9585788.1"/>
    </source>
</evidence>
<dbReference type="EMBL" id="JASPKZ010007249">
    <property type="protein sequence ID" value="KAJ9585788.1"/>
    <property type="molecule type" value="Genomic_DNA"/>
</dbReference>
<feature type="non-terminal residue" evidence="1">
    <location>
        <position position="71"/>
    </location>
</feature>
<reference evidence="1" key="1">
    <citation type="journal article" date="2023" name="IScience">
        <title>Live-bearing cockroach genome reveals convergent evolutionary mechanisms linked to viviparity in insects and beyond.</title>
        <authorList>
            <person name="Fouks B."/>
            <person name="Harrison M.C."/>
            <person name="Mikhailova A.A."/>
            <person name="Marchal E."/>
            <person name="English S."/>
            <person name="Carruthers M."/>
            <person name="Jennings E.C."/>
            <person name="Chiamaka E.L."/>
            <person name="Frigard R.A."/>
            <person name="Pippel M."/>
            <person name="Attardo G.M."/>
            <person name="Benoit J.B."/>
            <person name="Bornberg-Bauer E."/>
            <person name="Tobe S.S."/>
        </authorList>
    </citation>
    <scope>NUCLEOTIDE SEQUENCE</scope>
    <source>
        <strain evidence="1">Stay&amp;Tobe</strain>
    </source>
</reference>
<protein>
    <submittedName>
        <fullName evidence="1">Uncharacterized protein</fullName>
    </submittedName>
</protein>
<evidence type="ECO:0000313" key="2">
    <source>
        <dbReference type="Proteomes" id="UP001233999"/>
    </source>
</evidence>
<dbReference type="AlphaFoldDB" id="A0AAD7ZTY3"/>
<comment type="caution">
    <text evidence="1">The sequence shown here is derived from an EMBL/GenBank/DDBJ whole genome shotgun (WGS) entry which is preliminary data.</text>
</comment>
<name>A0AAD7ZTY3_DIPPU</name>